<gene>
    <name evidence="2" type="ORF">METZ01_LOCUS11794</name>
</gene>
<dbReference type="Pfam" id="PF16075">
    <property type="entry name" value="DUF4815"/>
    <property type="match status" value="3"/>
</dbReference>
<evidence type="ECO:0000259" key="1">
    <source>
        <dbReference type="Pfam" id="PF16075"/>
    </source>
</evidence>
<accession>A0A381NWK8</accession>
<name>A0A381NWK8_9ZZZZ</name>
<feature type="domain" description="DUF4815" evidence="1">
    <location>
        <begin position="925"/>
        <end position="1151"/>
    </location>
</feature>
<dbReference type="EMBL" id="UINC01000652">
    <property type="protein sequence ID" value="SUZ58940.1"/>
    <property type="molecule type" value="Genomic_DNA"/>
</dbReference>
<feature type="domain" description="DUF4815" evidence="1">
    <location>
        <begin position="13"/>
        <end position="134"/>
    </location>
</feature>
<dbReference type="InterPro" id="IPR032096">
    <property type="entry name" value="DUF4815"/>
</dbReference>
<sequence length="1824" mass="197498">MTTNINLNLNQSPYFEDYDETKDFHQVLYKPAVAVQARELTQEQTILRNQIKRFGNHIFANGSRVQGGELFIDINYEFVKLQTTYNAVAITSSLLSGKTVVGSTSGAKAVVVNTAAVDSVTGDPDTIWVKYISGESITDGVQGIYFSGGNLGGVGYTSTPTVEVALSATSLEADRALATAVLGSSGVLVGINVTFAGRGYTSAPGVTITGGGYSTIATATSVLTTKAVFTAGERITATDYSSSVLAATSSATGTGSAVSNADGYYYFNGNFLRVGAGTLILDKYTNTPTYRMGFQVTASLVSTADDTTLLDNAQGSYNYAAPGADRLKYVLTLTKKTTSSTDDTDFIELMKVNNGVKELDVKYPVYSVLEDTFARRTYDESGSYTVRHFPIQLKDHTSDSSKFIVKVDPGKAYNYGHEYETLLSFDVEVDRARDVATVNGFDRTTQYGNYTIVDTLTGHFDITANAVVDLHNNTSITLTNPTTYATTKIGTAKVRQVNYDSGTATSGVPDYTFKMYLYDVVMTSGDFADVERVVIPESPLSGTIVLQANAHIANAGKVGGASGGDAKLFETSFNSLVFKLSQNNVKRIRDASGAVDTSYQIQRTFRDRSVSSGQISISSGGSTEKFYGTGVVSDTIKRTHYHAVVKAAGNSGLTVGNQINFEDGVSGVVTVAGNGQSVVLNTGQSGHSYDAHVTATMNLDTKQEKTKVLVKHATLAIAAPSGGAQTYTSLDTSDVYKVHAIYDSGGGSAATPPKLTVSGATGTFIAGETITGGTSGAKGVVISHSPSTTVSYVVTSGTFVAETVTGTTYNATVGTVVAGDTEISSRYTLDNGQRDNFYDHGRLKLTGTAAGGQILVIYDYFTHSGSGYFSVDSYVSSGLTDPYVDIPSYTSPVSGEKVELRDSIDFRPRRQDGSGNTAMQNAEIPYPNENWQADYQYYLPRIDAVYLSKENVFSVDNGISRELPMAPVQKNGAMNLWLLKIPAYTFDTKDIEKVYIENKRYTMRDIAGIEKRIKRIEYYTSLSLLEKDAEALVIKDAAGLDRFKNGILVDPFKGHSIGHVLDPDYRCSIDFKNQELRPRFNSNLANLAYVSGSSTGVQLTGDLITLPYTTATFLSQTQATKSINVNPFNVLQWIGTCDLDPPSDNWVATNNAPDVLVNKGENDNWEAFARNLVSAFGTQWNDWETQSTATTSSSGVNWRATAAMANQGWQVVSTTTTTTENQTRSGVQMNFDGVDSIQTSIGDRIRDMSILPYIRRQDMIVTANGMKPNTRVYPRFDGEDISTYCTPNGGSLGDNIYTDSNGSVTNLLFALPCPDHAQSQTPPLLIFRTGERQFLLSDNTLGNINNASTFAQTMFQAQGLLQTKENVILSSRVPRISSTNLTDARSISNTTSSQGVQAAPPIDPLAQTFFVEPSQYPDGLFLSSLDLYFKTKDSSMPVMVDILTTANGFPTQTIVPFSEVLKLPAAVNVSEAATVATTFTFPSPIYLLPGEYAIRIRSNSIGYEAWLAELGENLIGTTRKVSEQAYIGVLFKSQNASTWQQDQNQDLTFVLNRCTFTTGATANAVFQNNGETASGIDASDYKMDVMDLIPQTININKTGIAWSVKTTLQSNGILNTDYENITADMNHVFSNQQIITTTPGSFLSRAALTSTDPFISPVLDIKRNSVIAVENVINNISTNEVELPSGGDAIARYITRRVTLKDGFDAQDITVFLTANKRAQTSIKVYYKILSQYDYDNFDDKLWVAMEQSSNLNSVSINDEEFIEYQYDPIYTNPLGGVHLGTTNYSSGGATFISYKTFAVKIVMNSSNTSVVPRVKDLRVIALA</sequence>
<organism evidence="2">
    <name type="scientific">marine metagenome</name>
    <dbReference type="NCBI Taxonomy" id="408172"/>
    <lineage>
        <taxon>unclassified sequences</taxon>
        <taxon>metagenomes</taxon>
        <taxon>ecological metagenomes</taxon>
    </lineage>
</organism>
<proteinExistence type="predicted"/>
<reference evidence="2" key="1">
    <citation type="submission" date="2018-05" db="EMBL/GenBank/DDBJ databases">
        <authorList>
            <person name="Lanie J.A."/>
            <person name="Ng W.-L."/>
            <person name="Kazmierczak K.M."/>
            <person name="Andrzejewski T.M."/>
            <person name="Davidsen T.M."/>
            <person name="Wayne K.J."/>
            <person name="Tettelin H."/>
            <person name="Glass J.I."/>
            <person name="Rusch D."/>
            <person name="Podicherti R."/>
            <person name="Tsui H.-C.T."/>
            <person name="Winkler M.E."/>
        </authorList>
    </citation>
    <scope>NUCLEOTIDE SEQUENCE</scope>
</reference>
<protein>
    <recommendedName>
        <fullName evidence="1">DUF4815 domain-containing protein</fullName>
    </recommendedName>
</protein>
<evidence type="ECO:0000313" key="2">
    <source>
        <dbReference type="EMBL" id="SUZ58940.1"/>
    </source>
</evidence>
<feature type="domain" description="DUF4815" evidence="1">
    <location>
        <begin position="256"/>
        <end position="440"/>
    </location>
</feature>